<name>A0ABP7NYS7_9BACT</name>
<evidence type="ECO:0000313" key="3">
    <source>
        <dbReference type="Proteomes" id="UP001499909"/>
    </source>
</evidence>
<sequence length="90" mass="10275">MKQRDPAFGRGHSTVPHFQPAVGTIQRQRLVRKGRYARVSGLRIRNADEQQAELGGQRQLFRTGRMRAGFGAKVREVPGVVERYKVDEQE</sequence>
<dbReference type="Proteomes" id="UP001499909">
    <property type="component" value="Unassembled WGS sequence"/>
</dbReference>
<accession>A0ABP7NYS7</accession>
<evidence type="ECO:0000313" key="2">
    <source>
        <dbReference type="EMBL" id="GAA3956045.1"/>
    </source>
</evidence>
<comment type="caution">
    <text evidence="2">The sequence shown here is derived from an EMBL/GenBank/DDBJ whole genome shotgun (WGS) entry which is preliminary data.</text>
</comment>
<gene>
    <name evidence="2" type="ORF">GCM10022406_41710</name>
</gene>
<evidence type="ECO:0000256" key="1">
    <source>
        <dbReference type="SAM" id="MobiDB-lite"/>
    </source>
</evidence>
<proteinExistence type="predicted"/>
<feature type="region of interest" description="Disordered" evidence="1">
    <location>
        <begin position="1"/>
        <end position="21"/>
    </location>
</feature>
<keyword evidence="3" id="KW-1185">Reference proteome</keyword>
<reference evidence="3" key="1">
    <citation type="journal article" date="2019" name="Int. J. Syst. Evol. Microbiol.">
        <title>The Global Catalogue of Microorganisms (GCM) 10K type strain sequencing project: providing services to taxonomists for standard genome sequencing and annotation.</title>
        <authorList>
            <consortium name="The Broad Institute Genomics Platform"/>
            <consortium name="The Broad Institute Genome Sequencing Center for Infectious Disease"/>
            <person name="Wu L."/>
            <person name="Ma J."/>
        </authorList>
    </citation>
    <scope>NUCLEOTIDE SEQUENCE [LARGE SCALE GENOMIC DNA]</scope>
    <source>
        <strain evidence="3">JCM 17214</strain>
    </source>
</reference>
<organism evidence="2 3">
    <name type="scientific">Hymenobacter algoricola</name>
    <dbReference type="NCBI Taxonomy" id="486267"/>
    <lineage>
        <taxon>Bacteria</taxon>
        <taxon>Pseudomonadati</taxon>
        <taxon>Bacteroidota</taxon>
        <taxon>Cytophagia</taxon>
        <taxon>Cytophagales</taxon>
        <taxon>Hymenobacteraceae</taxon>
        <taxon>Hymenobacter</taxon>
    </lineage>
</organism>
<dbReference type="EMBL" id="BAABDH010000114">
    <property type="protein sequence ID" value="GAA3956045.1"/>
    <property type="molecule type" value="Genomic_DNA"/>
</dbReference>
<protein>
    <submittedName>
        <fullName evidence="2">Uncharacterized protein</fullName>
    </submittedName>
</protein>